<reference evidence="4" key="1">
    <citation type="submission" date="2021-01" db="EMBL/GenBank/DDBJ databases">
        <authorList>
            <person name="Corre E."/>
            <person name="Pelletier E."/>
            <person name="Niang G."/>
            <person name="Scheremetjew M."/>
            <person name="Finn R."/>
            <person name="Kale V."/>
            <person name="Holt S."/>
            <person name="Cochrane G."/>
            <person name="Meng A."/>
            <person name="Brown T."/>
            <person name="Cohen L."/>
        </authorList>
    </citation>
    <scope>NUCLEOTIDE SEQUENCE</scope>
    <source>
        <strain evidence="4">CCMP3105</strain>
    </source>
</reference>
<gene>
    <name evidence="4" type="ORF">AMON00008_LOCUS49046</name>
    <name evidence="5" type="ORF">AMON00008_LOCUS49049</name>
</gene>
<dbReference type="GO" id="GO:0003723">
    <property type="term" value="F:RNA binding"/>
    <property type="evidence" value="ECO:0007669"/>
    <property type="project" value="UniProtKB-UniRule"/>
</dbReference>
<organism evidence="4">
    <name type="scientific">Alexandrium monilatum</name>
    <dbReference type="NCBI Taxonomy" id="311494"/>
    <lineage>
        <taxon>Eukaryota</taxon>
        <taxon>Sar</taxon>
        <taxon>Alveolata</taxon>
        <taxon>Dinophyceae</taxon>
        <taxon>Gonyaulacales</taxon>
        <taxon>Pyrocystaceae</taxon>
        <taxon>Alexandrium</taxon>
    </lineage>
</organism>
<dbReference type="PROSITE" id="PS50102">
    <property type="entry name" value="RRM"/>
    <property type="match status" value="1"/>
</dbReference>
<proteinExistence type="predicted"/>
<sequence>MQNPTMPRQALSVWSPPGVGEMKPGKSANNSSGNLYNNSSGDLYGLTAQQPPTTIMVSNIPKEIAHRNILAEIRAKGFVGRFDLVYLTSWKNSKKARNFGYGFINFLSARDAARFMDMFAGYMFEGAANSPDGVLVQPARVQGFVASVRRLAEAEQQHGLKGFVLCVA</sequence>
<dbReference type="EMBL" id="HBNR01069262">
    <property type="protein sequence ID" value="CAE4643155.1"/>
    <property type="molecule type" value="Transcribed_RNA"/>
</dbReference>
<feature type="domain" description="RRM" evidence="3">
    <location>
        <begin position="53"/>
        <end position="141"/>
    </location>
</feature>
<evidence type="ECO:0000256" key="2">
    <source>
        <dbReference type="SAM" id="MobiDB-lite"/>
    </source>
</evidence>
<accession>A0A6T1KE10</accession>
<dbReference type="InterPro" id="IPR000504">
    <property type="entry name" value="RRM_dom"/>
</dbReference>
<name>A0A6T1KE10_9DINO</name>
<dbReference type="InterPro" id="IPR012677">
    <property type="entry name" value="Nucleotide-bd_a/b_plait_sf"/>
</dbReference>
<evidence type="ECO:0000259" key="3">
    <source>
        <dbReference type="PROSITE" id="PS50102"/>
    </source>
</evidence>
<evidence type="ECO:0000256" key="1">
    <source>
        <dbReference type="PROSITE-ProRule" id="PRU00176"/>
    </source>
</evidence>
<dbReference type="Pfam" id="PF04059">
    <property type="entry name" value="RRM_2"/>
    <property type="match status" value="1"/>
</dbReference>
<dbReference type="SUPFAM" id="SSF54928">
    <property type="entry name" value="RNA-binding domain, RBD"/>
    <property type="match status" value="1"/>
</dbReference>
<keyword evidence="1" id="KW-0694">RNA-binding</keyword>
<dbReference type="InterPro" id="IPR035979">
    <property type="entry name" value="RBD_domain_sf"/>
</dbReference>
<dbReference type="AlphaFoldDB" id="A0A6T1KE10"/>
<protein>
    <recommendedName>
        <fullName evidence="3">RRM domain-containing protein</fullName>
    </recommendedName>
</protein>
<evidence type="ECO:0000313" key="4">
    <source>
        <dbReference type="EMBL" id="CAE4643149.1"/>
    </source>
</evidence>
<evidence type="ECO:0000313" key="5">
    <source>
        <dbReference type="EMBL" id="CAE4643155.1"/>
    </source>
</evidence>
<feature type="region of interest" description="Disordered" evidence="2">
    <location>
        <begin position="1"/>
        <end position="33"/>
    </location>
</feature>
<dbReference type="EMBL" id="HBNR01069259">
    <property type="protein sequence ID" value="CAE4643149.1"/>
    <property type="molecule type" value="Transcribed_RNA"/>
</dbReference>
<dbReference type="Gene3D" id="3.30.70.330">
    <property type="match status" value="1"/>
</dbReference>
<dbReference type="InterPro" id="IPR007201">
    <property type="entry name" value="Mei2-like_Rrm_C"/>
</dbReference>